<dbReference type="AlphaFoldDB" id="C6PT07"/>
<dbReference type="KEGG" id="cck:Ccar_16295"/>
<dbReference type="PATRIC" id="fig|536227.13.peg.3418"/>
<reference evidence="1 2" key="1">
    <citation type="submission" date="2009-06" db="EMBL/GenBank/DDBJ databases">
        <title>The draft genome of Clostridium carboxidivorans P7.</title>
        <authorList>
            <consortium name="US DOE Joint Genome Institute (JGI-PGF)"/>
            <person name="Lucas S."/>
            <person name="Copeland A."/>
            <person name="Lapidus A."/>
            <person name="Glavina del Rio T."/>
            <person name="Tice H."/>
            <person name="Bruce D."/>
            <person name="Goodwin L."/>
            <person name="Pitluck S."/>
            <person name="Larimer F."/>
            <person name="Land M.L."/>
            <person name="Hauser L."/>
            <person name="Hemme C.L."/>
        </authorList>
    </citation>
    <scope>NUCLEOTIDE SEQUENCE [LARGE SCALE GENOMIC DNA]</scope>
    <source>
        <strain evidence="1 2">P7</strain>
    </source>
</reference>
<evidence type="ECO:0000313" key="2">
    <source>
        <dbReference type="Proteomes" id="UP000004198"/>
    </source>
</evidence>
<accession>C6PT07</accession>
<proteinExistence type="predicted"/>
<evidence type="ECO:0000313" key="1">
    <source>
        <dbReference type="EMBL" id="EET87642.1"/>
    </source>
</evidence>
<protein>
    <submittedName>
        <fullName evidence="1">Uncharacterized protein</fullName>
    </submittedName>
</protein>
<dbReference type="STRING" id="536227.Ccar_16295"/>
<sequence length="208" mass="24831">MGKETLLDNYCNSERNKYRSKYGNIVDRIFNPEKIQLLCKYKFDLLTVFELIDRIYCDLASVYKLEYIIRISNKNELMSISFVLDDESTTISMEEDEVDKKTYIILSGFYLPTEKINELNKTINNKLYLRNGYRILKNLEIICKCWGFDGIKCTHITNDRLILNLLSEGYDNLYKLRGYEEFYDQDYVKCFLKDSEINATYKIQYKLK</sequence>
<dbReference type="RefSeq" id="WP_007060809.1">
    <property type="nucleotide sequence ID" value="NZ_ACVI01000026.1"/>
</dbReference>
<name>C6PT07_9CLOT</name>
<dbReference type="EMBL" id="ACVI01000026">
    <property type="protein sequence ID" value="EET87642.1"/>
    <property type="molecule type" value="Genomic_DNA"/>
</dbReference>
<dbReference type="Proteomes" id="UP000004198">
    <property type="component" value="Unassembled WGS sequence"/>
</dbReference>
<gene>
    <name evidence="1" type="ORF">CcarbDRAFT_1924</name>
</gene>
<comment type="caution">
    <text evidence="1">The sequence shown here is derived from an EMBL/GenBank/DDBJ whole genome shotgun (WGS) entry which is preliminary data.</text>
</comment>
<keyword evidence="2" id="KW-1185">Reference proteome</keyword>
<organism evidence="1 2">
    <name type="scientific">Clostridium carboxidivorans P7</name>
    <dbReference type="NCBI Taxonomy" id="536227"/>
    <lineage>
        <taxon>Bacteria</taxon>
        <taxon>Bacillati</taxon>
        <taxon>Bacillota</taxon>
        <taxon>Clostridia</taxon>
        <taxon>Eubacteriales</taxon>
        <taxon>Clostridiaceae</taxon>
        <taxon>Clostridium</taxon>
    </lineage>
</organism>